<dbReference type="EMBL" id="JH711585">
    <property type="protein sequence ID" value="EIW76795.1"/>
    <property type="molecule type" value="Genomic_DNA"/>
</dbReference>
<reference evidence="3" key="1">
    <citation type="journal article" date="2012" name="Science">
        <title>The Paleozoic origin of enzymatic lignin decomposition reconstructed from 31 fungal genomes.</title>
        <authorList>
            <person name="Floudas D."/>
            <person name="Binder M."/>
            <person name="Riley R."/>
            <person name="Barry K."/>
            <person name="Blanchette R.A."/>
            <person name="Henrissat B."/>
            <person name="Martinez A.T."/>
            <person name="Otillar R."/>
            <person name="Spatafora J.W."/>
            <person name="Yadav J.S."/>
            <person name="Aerts A."/>
            <person name="Benoit I."/>
            <person name="Boyd A."/>
            <person name="Carlson A."/>
            <person name="Copeland A."/>
            <person name="Coutinho P.M."/>
            <person name="de Vries R.P."/>
            <person name="Ferreira P."/>
            <person name="Findley K."/>
            <person name="Foster B."/>
            <person name="Gaskell J."/>
            <person name="Glotzer D."/>
            <person name="Gorecki P."/>
            <person name="Heitman J."/>
            <person name="Hesse C."/>
            <person name="Hori C."/>
            <person name="Igarashi K."/>
            <person name="Jurgens J.A."/>
            <person name="Kallen N."/>
            <person name="Kersten P."/>
            <person name="Kohler A."/>
            <person name="Kuees U."/>
            <person name="Kumar T.K.A."/>
            <person name="Kuo A."/>
            <person name="LaButti K."/>
            <person name="Larrondo L.F."/>
            <person name="Lindquist E."/>
            <person name="Ling A."/>
            <person name="Lombard V."/>
            <person name="Lucas S."/>
            <person name="Lundell T."/>
            <person name="Martin R."/>
            <person name="McLaughlin D.J."/>
            <person name="Morgenstern I."/>
            <person name="Morin E."/>
            <person name="Murat C."/>
            <person name="Nagy L.G."/>
            <person name="Nolan M."/>
            <person name="Ohm R.A."/>
            <person name="Patyshakuliyeva A."/>
            <person name="Rokas A."/>
            <person name="Ruiz-Duenas F.J."/>
            <person name="Sabat G."/>
            <person name="Salamov A."/>
            <person name="Samejima M."/>
            <person name="Schmutz J."/>
            <person name="Slot J.C."/>
            <person name="St John F."/>
            <person name="Stenlid J."/>
            <person name="Sun H."/>
            <person name="Sun S."/>
            <person name="Syed K."/>
            <person name="Tsang A."/>
            <person name="Wiebenga A."/>
            <person name="Young D."/>
            <person name="Pisabarro A."/>
            <person name="Eastwood D.C."/>
            <person name="Martin F."/>
            <person name="Cullen D."/>
            <person name="Grigoriev I.V."/>
            <person name="Hibbett D.S."/>
        </authorList>
    </citation>
    <scope>NUCLEOTIDE SEQUENCE [LARGE SCALE GENOMIC DNA]</scope>
    <source>
        <strain evidence="3">RWD-64-598 SS2</strain>
    </source>
</reference>
<protein>
    <submittedName>
        <fullName evidence="2">Uncharacterized protein</fullName>
    </submittedName>
</protein>
<feature type="compositionally biased region" description="Polar residues" evidence="1">
    <location>
        <begin position="386"/>
        <end position="404"/>
    </location>
</feature>
<accession>A0A5M3MDW3</accession>
<organism evidence="2 3">
    <name type="scientific">Coniophora puteana (strain RWD-64-598)</name>
    <name type="common">Brown rot fungus</name>
    <dbReference type="NCBI Taxonomy" id="741705"/>
    <lineage>
        <taxon>Eukaryota</taxon>
        <taxon>Fungi</taxon>
        <taxon>Dikarya</taxon>
        <taxon>Basidiomycota</taxon>
        <taxon>Agaricomycotina</taxon>
        <taxon>Agaricomycetes</taxon>
        <taxon>Agaricomycetidae</taxon>
        <taxon>Boletales</taxon>
        <taxon>Coniophorineae</taxon>
        <taxon>Coniophoraceae</taxon>
        <taxon>Coniophora</taxon>
    </lineage>
</organism>
<dbReference type="AlphaFoldDB" id="A0A5M3MDW3"/>
<feature type="compositionally biased region" description="Basic and acidic residues" evidence="1">
    <location>
        <begin position="581"/>
        <end position="593"/>
    </location>
</feature>
<keyword evidence="3" id="KW-1185">Reference proteome</keyword>
<feature type="compositionally biased region" description="Low complexity" evidence="1">
    <location>
        <begin position="570"/>
        <end position="579"/>
    </location>
</feature>
<feature type="region of interest" description="Disordered" evidence="1">
    <location>
        <begin position="380"/>
        <end position="482"/>
    </location>
</feature>
<gene>
    <name evidence="2" type="ORF">CONPUDRAFT_157954</name>
</gene>
<dbReference type="Proteomes" id="UP000053558">
    <property type="component" value="Unassembled WGS sequence"/>
</dbReference>
<evidence type="ECO:0000313" key="2">
    <source>
        <dbReference type="EMBL" id="EIW76795.1"/>
    </source>
</evidence>
<proteinExistence type="predicted"/>
<sequence length="593" mass="65089">MAARDDDDDQEFPSKIGGISMDDDGRFTRSLHAVAQLSEAAPLVQVRKALHETQEEHGALFDAYCAVKDQVRVLYALLPKDKKKSFDRGLSLQSMMFESKFKSKGGGFSKCIRPWVAEGTFPLSPLARSIDPADPSRFEDAKAMAQANMANVYRFMGIEEMGDLIEQEETFATTFTQAVDAGRRLYTTTLRAAELSIFGPLTAERKLGLLKKKVDSPKYDRHAPVLYANPDRPLPQEFLMSEVLVRAMIVKFFGPTGLKLRRMRRPRSKAKGTQLTVIDPSMIASSTADIRYLLSNDPTYVNPGLPSGIPYGDDRDYILKLLFTGNAVWTFKVQEYFNYEVLGIPPSSSDHPVLKELPAPVDQEKDEDEELMAGLEQYYAPKPPANSESSPPAGASSTNGSHSLSALAKQVRRMELDPQTSSLEHPDNAADVEQQNEEDEDEDEDEDDSEGGDGEDKAEYAEQAEESIPTAYVQDRTQDAAGGLQRASAYLDIQAKDNKNSSVSVRAAGVVCEDSISAGHTSKNQGKGTPSDSISTHRTPRARGTVRTTRNGTNAGRLEDMDPQADATMAGIKAKGTTVKGKKEGERRLRGSN</sequence>
<feature type="compositionally biased region" description="Low complexity" evidence="1">
    <location>
        <begin position="542"/>
        <end position="556"/>
    </location>
</feature>
<dbReference type="RefSeq" id="XP_007773128.1">
    <property type="nucleotide sequence ID" value="XM_007774938.1"/>
</dbReference>
<feature type="region of interest" description="Disordered" evidence="1">
    <location>
        <begin position="514"/>
        <end position="593"/>
    </location>
</feature>
<feature type="compositionally biased region" description="Polar residues" evidence="1">
    <location>
        <begin position="518"/>
        <end position="537"/>
    </location>
</feature>
<evidence type="ECO:0000256" key="1">
    <source>
        <dbReference type="SAM" id="MobiDB-lite"/>
    </source>
</evidence>
<name>A0A5M3MDW3_CONPW</name>
<dbReference type="OrthoDB" id="2691745at2759"/>
<dbReference type="GeneID" id="19203843"/>
<comment type="caution">
    <text evidence="2">The sequence shown here is derived from an EMBL/GenBank/DDBJ whole genome shotgun (WGS) entry which is preliminary data.</text>
</comment>
<dbReference type="KEGG" id="cput:CONPUDRAFT_157954"/>
<feature type="compositionally biased region" description="Acidic residues" evidence="1">
    <location>
        <begin position="434"/>
        <end position="453"/>
    </location>
</feature>
<evidence type="ECO:0000313" key="3">
    <source>
        <dbReference type="Proteomes" id="UP000053558"/>
    </source>
</evidence>